<dbReference type="InterPro" id="IPR036388">
    <property type="entry name" value="WH-like_DNA-bd_sf"/>
</dbReference>
<evidence type="ECO:0000313" key="6">
    <source>
        <dbReference type="Proteomes" id="UP000198336"/>
    </source>
</evidence>
<reference evidence="5 6" key="1">
    <citation type="submission" date="2016-11" db="EMBL/GenBank/DDBJ databases">
        <title>Whole genomes of Flavobacteriaceae.</title>
        <authorList>
            <person name="Stine C."/>
            <person name="Li C."/>
            <person name="Tadesse D."/>
        </authorList>
    </citation>
    <scope>NUCLEOTIDE SEQUENCE [LARGE SCALE GENOMIC DNA]</scope>
    <source>
        <strain evidence="5 6">CCUG 59446</strain>
    </source>
</reference>
<keyword evidence="6" id="KW-1185">Reference proteome</keyword>
<dbReference type="SUPFAM" id="SSF46785">
    <property type="entry name" value="Winged helix' DNA-binding domain"/>
    <property type="match status" value="1"/>
</dbReference>
<comment type="caution">
    <text evidence="5">The sequence shown here is derived from an EMBL/GenBank/DDBJ whole genome shotgun (WGS) entry which is preliminary data.</text>
</comment>
<proteinExistence type="inferred from homology"/>
<sequence length="124" mass="14499">MTQLSNSEEQLMEHLWKLEKAFMKDLLEAYPEPKPATTTVATLLKRMIDKKFVAYNEFGNSREYYPLVKKTDYFSKHVKGLINNFFNNSASQFASFFTTETNLSASELEDLRKIIDSEIQKKKK</sequence>
<dbReference type="InterPro" id="IPR005650">
    <property type="entry name" value="BlaI_family"/>
</dbReference>
<dbReference type="GO" id="GO:0045892">
    <property type="term" value="P:negative regulation of DNA-templated transcription"/>
    <property type="evidence" value="ECO:0007669"/>
    <property type="project" value="InterPro"/>
</dbReference>
<gene>
    <name evidence="5" type="ORF">B0A75_19455</name>
</gene>
<dbReference type="EMBL" id="MUHA01000034">
    <property type="protein sequence ID" value="OXA95024.1"/>
    <property type="molecule type" value="Genomic_DNA"/>
</dbReference>
<dbReference type="Gene3D" id="1.10.4040.10">
    <property type="entry name" value="Penicillinase repressor domain"/>
    <property type="match status" value="1"/>
</dbReference>
<evidence type="ECO:0000256" key="1">
    <source>
        <dbReference type="ARBA" id="ARBA00011046"/>
    </source>
</evidence>
<dbReference type="GO" id="GO:0003677">
    <property type="term" value="F:DNA binding"/>
    <property type="evidence" value="ECO:0007669"/>
    <property type="project" value="UniProtKB-KW"/>
</dbReference>
<evidence type="ECO:0000256" key="4">
    <source>
        <dbReference type="ARBA" id="ARBA00023163"/>
    </source>
</evidence>
<dbReference type="InterPro" id="IPR036390">
    <property type="entry name" value="WH_DNA-bd_sf"/>
</dbReference>
<dbReference type="RefSeq" id="WP_089055942.1">
    <property type="nucleotide sequence ID" value="NZ_MUHA01000034.1"/>
</dbReference>
<accession>A0A226HLN5</accession>
<keyword evidence="3" id="KW-0238">DNA-binding</keyword>
<comment type="similarity">
    <text evidence="1">Belongs to the BlaI transcriptional regulatory family.</text>
</comment>
<dbReference type="PIRSF" id="PIRSF019455">
    <property type="entry name" value="CopR_AtkY"/>
    <property type="match status" value="1"/>
</dbReference>
<evidence type="ECO:0000313" key="5">
    <source>
        <dbReference type="EMBL" id="OXA95024.1"/>
    </source>
</evidence>
<dbReference type="Pfam" id="PF03965">
    <property type="entry name" value="Penicillinase_R"/>
    <property type="match status" value="1"/>
</dbReference>
<evidence type="ECO:0000256" key="3">
    <source>
        <dbReference type="ARBA" id="ARBA00023125"/>
    </source>
</evidence>
<organism evidence="5 6">
    <name type="scientific">Flavobacterium oncorhynchi</name>
    <dbReference type="NCBI Taxonomy" id="728056"/>
    <lineage>
        <taxon>Bacteria</taxon>
        <taxon>Pseudomonadati</taxon>
        <taxon>Bacteroidota</taxon>
        <taxon>Flavobacteriia</taxon>
        <taxon>Flavobacteriales</taxon>
        <taxon>Flavobacteriaceae</taxon>
        <taxon>Flavobacterium</taxon>
    </lineage>
</organism>
<keyword evidence="2" id="KW-0805">Transcription regulation</keyword>
<dbReference type="AlphaFoldDB" id="A0A226HLN5"/>
<name>A0A226HLN5_9FLAO</name>
<evidence type="ECO:0000256" key="2">
    <source>
        <dbReference type="ARBA" id="ARBA00023015"/>
    </source>
</evidence>
<keyword evidence="4" id="KW-0804">Transcription</keyword>
<dbReference type="Proteomes" id="UP000198336">
    <property type="component" value="Unassembled WGS sequence"/>
</dbReference>
<dbReference type="Gene3D" id="1.10.10.10">
    <property type="entry name" value="Winged helix-like DNA-binding domain superfamily/Winged helix DNA-binding domain"/>
    <property type="match status" value="1"/>
</dbReference>
<protein>
    <submittedName>
        <fullName evidence="5">Penicillinase repressor</fullName>
    </submittedName>
</protein>